<evidence type="ECO:0000313" key="1">
    <source>
        <dbReference type="EMBL" id="MCW6511327.1"/>
    </source>
</evidence>
<gene>
    <name evidence="1" type="ORF">M8523_25410</name>
</gene>
<name>A0AA42CQC8_9HYPH</name>
<sequence>MADRYAGQNNHGLERQVCLAHLLHDTQWAIDGGDTAFGPGFKHLLKRAIAIGRRRELLKDSTLLQY</sequence>
<accession>A0AA42CQC8</accession>
<comment type="caution">
    <text evidence="1">The sequence shown here is derived from an EMBL/GenBank/DDBJ whole genome shotgun (WGS) entry which is preliminary data.</text>
</comment>
<proteinExistence type="predicted"/>
<protein>
    <recommendedName>
        <fullName evidence="3">Transposase</fullName>
    </recommendedName>
</protein>
<reference evidence="1" key="1">
    <citation type="submission" date="2022-05" db="EMBL/GenBank/DDBJ databases">
        <authorList>
            <person name="Pankratov T."/>
        </authorList>
    </citation>
    <scope>NUCLEOTIDE SEQUENCE</scope>
    <source>
        <strain evidence="1">BP6-180914</strain>
    </source>
</reference>
<dbReference type="EMBL" id="JAMOIM010000024">
    <property type="protein sequence ID" value="MCW6511327.1"/>
    <property type="molecule type" value="Genomic_DNA"/>
</dbReference>
<dbReference type="Proteomes" id="UP001165667">
    <property type="component" value="Unassembled WGS sequence"/>
</dbReference>
<dbReference type="RefSeq" id="WP_282587703.1">
    <property type="nucleotide sequence ID" value="NZ_JAMOIM010000024.1"/>
</dbReference>
<keyword evidence="2" id="KW-1185">Reference proteome</keyword>
<evidence type="ECO:0008006" key="3">
    <source>
        <dbReference type="Google" id="ProtNLM"/>
    </source>
</evidence>
<dbReference type="AlphaFoldDB" id="A0AA42CQC8"/>
<evidence type="ECO:0000313" key="2">
    <source>
        <dbReference type="Proteomes" id="UP001165667"/>
    </source>
</evidence>
<organism evidence="1 2">
    <name type="scientific">Lichenifustis flavocetrariae</name>
    <dbReference type="NCBI Taxonomy" id="2949735"/>
    <lineage>
        <taxon>Bacteria</taxon>
        <taxon>Pseudomonadati</taxon>
        <taxon>Pseudomonadota</taxon>
        <taxon>Alphaproteobacteria</taxon>
        <taxon>Hyphomicrobiales</taxon>
        <taxon>Lichenihabitantaceae</taxon>
        <taxon>Lichenifustis</taxon>
    </lineage>
</organism>